<dbReference type="InterPro" id="IPR049492">
    <property type="entry name" value="BD-FAE-like_dom"/>
</dbReference>
<evidence type="ECO:0000313" key="5">
    <source>
        <dbReference type="EMBL" id="ACY96637.1"/>
    </source>
</evidence>
<dbReference type="EMBL" id="CP001738">
    <property type="protein sequence ID" value="ACY96637.1"/>
    <property type="molecule type" value="Genomic_DNA"/>
</dbReference>
<feature type="domain" description="BD-FAE-like" evidence="4">
    <location>
        <begin position="111"/>
        <end position="308"/>
    </location>
</feature>
<feature type="chain" id="PRO_5003020584" evidence="3">
    <location>
        <begin position="28"/>
        <end position="349"/>
    </location>
</feature>
<reference evidence="5 6" key="1">
    <citation type="journal article" date="2011" name="Stand. Genomic Sci.">
        <title>Complete genome sequence of Thermomonospora curvata type strain (B9).</title>
        <authorList>
            <person name="Chertkov O."/>
            <person name="Sikorski J."/>
            <person name="Nolan M."/>
            <person name="Lapidus A."/>
            <person name="Lucas S."/>
            <person name="Del Rio T.G."/>
            <person name="Tice H."/>
            <person name="Cheng J.F."/>
            <person name="Goodwin L."/>
            <person name="Pitluck S."/>
            <person name="Liolios K."/>
            <person name="Ivanova N."/>
            <person name="Mavromatis K."/>
            <person name="Mikhailova N."/>
            <person name="Ovchinnikova G."/>
            <person name="Pati A."/>
            <person name="Chen A."/>
            <person name="Palaniappan K."/>
            <person name="Djao O.D."/>
            <person name="Land M."/>
            <person name="Hauser L."/>
            <person name="Chang Y.J."/>
            <person name="Jeffries C.D."/>
            <person name="Brettin T."/>
            <person name="Han C."/>
            <person name="Detter J.C."/>
            <person name="Rohde M."/>
            <person name="Goker M."/>
            <person name="Woyke T."/>
            <person name="Bristow J."/>
            <person name="Eisen J.A."/>
            <person name="Markowitz V."/>
            <person name="Hugenholtz P."/>
            <person name="Klenk H.P."/>
            <person name="Kyrpides N.C."/>
        </authorList>
    </citation>
    <scope>NUCLEOTIDE SEQUENCE [LARGE SCALE GENOMIC DNA]</scope>
    <source>
        <strain evidence="6">ATCC 19995 / DSM 43183 / JCM 3096 / KCTC 9072 / NBRC 15933 / NCIMB 10081 / Henssen B9</strain>
    </source>
</reference>
<dbReference type="Gene3D" id="3.40.50.1820">
    <property type="entry name" value="alpha/beta hydrolase"/>
    <property type="match status" value="1"/>
</dbReference>
<gene>
    <name evidence="5" type="ordered locus">Tcur_1051</name>
</gene>
<dbReference type="InterPro" id="IPR029058">
    <property type="entry name" value="AB_hydrolase_fold"/>
</dbReference>
<name>D1A7P8_THECD</name>
<dbReference type="KEGG" id="tcu:Tcur_1051"/>
<feature type="region of interest" description="Disordered" evidence="2">
    <location>
        <begin position="28"/>
        <end position="90"/>
    </location>
</feature>
<dbReference type="eggNOG" id="COG3266">
    <property type="taxonomic scope" value="Bacteria"/>
</dbReference>
<feature type="compositionally biased region" description="Low complexity" evidence="2">
    <location>
        <begin position="28"/>
        <end position="44"/>
    </location>
</feature>
<dbReference type="Pfam" id="PF20434">
    <property type="entry name" value="BD-FAE"/>
    <property type="match status" value="1"/>
</dbReference>
<dbReference type="InterPro" id="IPR050300">
    <property type="entry name" value="GDXG_lipolytic_enzyme"/>
</dbReference>
<keyword evidence="1 5" id="KW-0378">Hydrolase</keyword>
<keyword evidence="6" id="KW-1185">Reference proteome</keyword>
<protein>
    <submittedName>
        <fullName evidence="5">Alpha/beta hydrolase fold-3 domain protein</fullName>
    </submittedName>
</protein>
<dbReference type="Proteomes" id="UP000001918">
    <property type="component" value="Chromosome"/>
</dbReference>
<organism evidence="5 6">
    <name type="scientific">Thermomonospora curvata (strain ATCC 19995 / DSM 43183 / JCM 3096 / KCTC 9072 / NBRC 15933 / NCIMB 10081 / Henssen B9)</name>
    <dbReference type="NCBI Taxonomy" id="471852"/>
    <lineage>
        <taxon>Bacteria</taxon>
        <taxon>Bacillati</taxon>
        <taxon>Actinomycetota</taxon>
        <taxon>Actinomycetes</taxon>
        <taxon>Streptosporangiales</taxon>
        <taxon>Thermomonosporaceae</taxon>
        <taxon>Thermomonospora</taxon>
    </lineage>
</organism>
<evidence type="ECO:0000259" key="4">
    <source>
        <dbReference type="Pfam" id="PF20434"/>
    </source>
</evidence>
<proteinExistence type="predicted"/>
<sequence length="349" mass="36480">MRKVLVCGTALAVASLSGAVVPAGAWAQPEPAGSGTPTTSGSPAAPAPSEPVATPDGSSAPVEPSGGGITARAVMVTPPPPNTATYSYGEGPRRQLDVYWRTPDASAGPDAQAARPGVLVLHGGYWMAGDKRSWRYIARKLTSRGYVVFAANYSLVPHEQWPTQRRDVRAALRYVKNNAHLWNLDPTRIVVLGSSAGGHLATQLGTHGRGAQSVRGVVALSPVVSLQRAYHDGGELGADASRVKLRQAVRLLVGCDPQEEDAEPECLERVEDATPVTHAGPGDAPMLLVHGTEEFVPVEHSEELAGALQAGGVPATVRTVAGPAHGGELLRDESTQEAVFSWIDSVAKE</sequence>
<dbReference type="HOGENOM" id="CLU_012494_4_4_11"/>
<evidence type="ECO:0000256" key="1">
    <source>
        <dbReference type="ARBA" id="ARBA00022801"/>
    </source>
</evidence>
<dbReference type="AlphaFoldDB" id="D1A7P8"/>
<keyword evidence="3" id="KW-0732">Signal</keyword>
<dbReference type="STRING" id="471852.Tcur_1051"/>
<dbReference type="eggNOG" id="COG0657">
    <property type="taxonomic scope" value="Bacteria"/>
</dbReference>
<accession>D1A7P8</accession>
<dbReference type="PANTHER" id="PTHR48081">
    <property type="entry name" value="AB HYDROLASE SUPERFAMILY PROTEIN C4A8.06C"/>
    <property type="match status" value="1"/>
</dbReference>
<feature type="signal peptide" evidence="3">
    <location>
        <begin position="1"/>
        <end position="27"/>
    </location>
</feature>
<evidence type="ECO:0000256" key="2">
    <source>
        <dbReference type="SAM" id="MobiDB-lite"/>
    </source>
</evidence>
<evidence type="ECO:0000313" key="6">
    <source>
        <dbReference type="Proteomes" id="UP000001918"/>
    </source>
</evidence>
<dbReference type="GO" id="GO:0016787">
    <property type="term" value="F:hydrolase activity"/>
    <property type="evidence" value="ECO:0007669"/>
    <property type="project" value="UniProtKB-KW"/>
</dbReference>
<dbReference type="SUPFAM" id="SSF53474">
    <property type="entry name" value="alpha/beta-Hydrolases"/>
    <property type="match status" value="1"/>
</dbReference>
<evidence type="ECO:0000256" key="3">
    <source>
        <dbReference type="SAM" id="SignalP"/>
    </source>
</evidence>